<dbReference type="RefSeq" id="WP_167925205.1">
    <property type="nucleotide sequence ID" value="NZ_JAATVY010000006.1"/>
</dbReference>
<dbReference type="Proteomes" id="UP000722989">
    <property type="component" value="Unassembled WGS sequence"/>
</dbReference>
<organism evidence="1 2">
    <name type="scientific">Planosporangium thailandense</name>
    <dbReference type="NCBI Taxonomy" id="765197"/>
    <lineage>
        <taxon>Bacteria</taxon>
        <taxon>Bacillati</taxon>
        <taxon>Actinomycetota</taxon>
        <taxon>Actinomycetes</taxon>
        <taxon>Micromonosporales</taxon>
        <taxon>Micromonosporaceae</taxon>
        <taxon>Planosporangium</taxon>
    </lineage>
</organism>
<accession>A0ABX0XW70</accession>
<comment type="caution">
    <text evidence="1">The sequence shown here is derived from an EMBL/GenBank/DDBJ whole genome shotgun (WGS) entry which is preliminary data.</text>
</comment>
<evidence type="ECO:0000313" key="2">
    <source>
        <dbReference type="Proteomes" id="UP000722989"/>
    </source>
</evidence>
<keyword evidence="2" id="KW-1185">Reference proteome</keyword>
<sequence length="83" mass="9237">MLFVTDPHGNVVAAAHTGESAVAGMNVAIVPFPGQTLQKVEVPELVTQMNGRDFHFFLSHARRDVETGRLILPEFRIRRPGER</sequence>
<protein>
    <submittedName>
        <fullName evidence="1">Uncharacterized protein</fullName>
    </submittedName>
</protein>
<dbReference type="EMBL" id="JAATVY010000006">
    <property type="protein sequence ID" value="NJC70291.1"/>
    <property type="molecule type" value="Genomic_DNA"/>
</dbReference>
<gene>
    <name evidence="1" type="ORF">HC031_11300</name>
</gene>
<proteinExistence type="predicted"/>
<evidence type="ECO:0000313" key="1">
    <source>
        <dbReference type="EMBL" id="NJC70291.1"/>
    </source>
</evidence>
<name>A0ABX0XW70_9ACTN</name>
<reference evidence="1 2" key="1">
    <citation type="submission" date="2020-03" db="EMBL/GenBank/DDBJ databases">
        <title>WGS of the type strain of Planosporangium spp.</title>
        <authorList>
            <person name="Thawai C."/>
        </authorList>
    </citation>
    <scope>NUCLEOTIDE SEQUENCE [LARGE SCALE GENOMIC DNA]</scope>
    <source>
        <strain evidence="1 2">TBRC 5610</strain>
    </source>
</reference>